<keyword evidence="3" id="KW-1185">Reference proteome</keyword>
<evidence type="ECO:0000313" key="2">
    <source>
        <dbReference type="EMBL" id="RNI26906.1"/>
    </source>
</evidence>
<reference evidence="2 3" key="1">
    <citation type="submission" date="2018-11" db="EMBL/GenBank/DDBJ databases">
        <title>Rufibacter latericius sp. nov., isolated from water in Baiyang Lake.</title>
        <authorList>
            <person name="Yang Y."/>
        </authorList>
    </citation>
    <scope>NUCLEOTIDE SEQUENCE [LARGE SCALE GENOMIC DNA]</scope>
    <source>
        <strain evidence="2 3">R-22-1c-1</strain>
    </source>
</reference>
<comment type="caution">
    <text evidence="2">The sequence shown here is derived from an EMBL/GenBank/DDBJ whole genome shotgun (WGS) entry which is preliminary data.</text>
</comment>
<dbReference type="EMBL" id="RJJD01000005">
    <property type="protein sequence ID" value="RNI26906.1"/>
    <property type="molecule type" value="Genomic_DNA"/>
</dbReference>
<dbReference type="RefSeq" id="WP_123126913.1">
    <property type="nucleotide sequence ID" value="NZ_RJJD01000005.1"/>
</dbReference>
<name>A0A3M9MMY6_9BACT</name>
<dbReference type="InterPro" id="IPR007936">
    <property type="entry name" value="VapE-like_dom"/>
</dbReference>
<organism evidence="2 3">
    <name type="scientific">Rufibacter latericius</name>
    <dbReference type="NCBI Taxonomy" id="2487040"/>
    <lineage>
        <taxon>Bacteria</taxon>
        <taxon>Pseudomonadati</taxon>
        <taxon>Bacteroidota</taxon>
        <taxon>Cytophagia</taxon>
        <taxon>Cytophagales</taxon>
        <taxon>Hymenobacteraceae</taxon>
        <taxon>Rufibacter</taxon>
    </lineage>
</organism>
<protein>
    <submittedName>
        <fullName evidence="2">Virulence-associated e family protein</fullName>
    </submittedName>
</protein>
<evidence type="ECO:0000313" key="3">
    <source>
        <dbReference type="Proteomes" id="UP000272117"/>
    </source>
</evidence>
<dbReference type="PANTHER" id="PTHR34985">
    <property type="entry name" value="SLR0554 PROTEIN"/>
    <property type="match status" value="1"/>
</dbReference>
<dbReference type="PANTHER" id="PTHR34985:SF1">
    <property type="entry name" value="SLR0554 PROTEIN"/>
    <property type="match status" value="1"/>
</dbReference>
<dbReference type="OrthoDB" id="9801888at2"/>
<feature type="domain" description="Virulence-associated protein E-like" evidence="1">
    <location>
        <begin position="121"/>
        <end position="332"/>
    </location>
</feature>
<gene>
    <name evidence="2" type="ORF">EFB08_10545</name>
</gene>
<dbReference type="AlphaFoldDB" id="A0A3M9MMY6"/>
<proteinExistence type="predicted"/>
<sequence>MRSIKHNEGLDDTSYYSNLYSKGSADFENPVELVEQFLSLRYEFRHNLVSGQLEFRSRYGSKMFIPLRDRDENELWREIQKDRKLQEAKVPNSSTFLRTILQSGFSKEYDPLKEYFMELPQWDQKRDHIAALASTVETDNDKLFHRFLEKWLVAMVASVLEEKTVNQTVLVFSGKQGIGKTSWILNLVPKKLRDYVFSGTINPNNKDTLVYLSTCLLINLDELENMNNTEIGALKETITKPQIKLRRPYGRNAEDMPRRASFAGSVNSNQFLNDSTGSRRFLCFEAKAIDYKHKVNMELVFAQAYALYLQGYKHWLDQEEIAELEANNSKFQRTTVEEDLLLDFFEPAKAEDDGCMFYSTTQLADHIASKVSSFSVNNSSTQKLGKALRKNGFKPYKRDGIQKYAVLLKQVETKGDADTGVGKAA</sequence>
<dbReference type="Proteomes" id="UP000272117">
    <property type="component" value="Unassembled WGS sequence"/>
</dbReference>
<evidence type="ECO:0000259" key="1">
    <source>
        <dbReference type="Pfam" id="PF05272"/>
    </source>
</evidence>
<accession>A0A3M9MMY6</accession>
<dbReference type="Pfam" id="PF05272">
    <property type="entry name" value="VapE-like_dom"/>
    <property type="match status" value="1"/>
</dbReference>